<dbReference type="Pfam" id="PF01343">
    <property type="entry name" value="Peptidase_S49"/>
    <property type="match status" value="1"/>
</dbReference>
<accession>A0A554WX17</accession>
<dbReference type="AlphaFoldDB" id="A0A554WX17"/>
<dbReference type="GO" id="GO:0008236">
    <property type="term" value="F:serine-type peptidase activity"/>
    <property type="evidence" value="ECO:0007669"/>
    <property type="project" value="UniProtKB-KW"/>
</dbReference>
<keyword evidence="3 6" id="KW-0378">Hydrolase</keyword>
<evidence type="ECO:0000256" key="2">
    <source>
        <dbReference type="ARBA" id="ARBA00022670"/>
    </source>
</evidence>
<keyword evidence="2" id="KW-0645">Protease</keyword>
<dbReference type="PANTHER" id="PTHR33209">
    <property type="entry name" value="PROTEASE 4"/>
    <property type="match status" value="1"/>
</dbReference>
<dbReference type="GO" id="GO:0006508">
    <property type="term" value="P:proteolysis"/>
    <property type="evidence" value="ECO:0007669"/>
    <property type="project" value="UniProtKB-KW"/>
</dbReference>
<dbReference type="InterPro" id="IPR002142">
    <property type="entry name" value="Peptidase_S49"/>
</dbReference>
<evidence type="ECO:0000313" key="6">
    <source>
        <dbReference type="EMBL" id="TSE28125.1"/>
    </source>
</evidence>
<dbReference type="InterPro" id="IPR033855">
    <property type="entry name" value="Protein_C"/>
</dbReference>
<evidence type="ECO:0000259" key="5">
    <source>
        <dbReference type="Pfam" id="PF01343"/>
    </source>
</evidence>
<protein>
    <submittedName>
        <fullName evidence="6">Putative signal peptide peptidase SppA</fullName>
        <ecNumber evidence="6">3.4.21.-</ecNumber>
    </submittedName>
</protein>
<evidence type="ECO:0000256" key="3">
    <source>
        <dbReference type="ARBA" id="ARBA00022801"/>
    </source>
</evidence>
<keyword evidence="7" id="KW-1185">Reference proteome</keyword>
<comment type="similarity">
    <text evidence="1">Belongs to the peptidase S49 family.</text>
</comment>
<gene>
    <name evidence="6" type="primary">sppA_3</name>
    <name evidence="6" type="ORF">Tther_02325</name>
</gene>
<dbReference type="OrthoDB" id="6999246at2"/>
<name>A0A554WX17_9BURK</name>
<dbReference type="InterPro" id="IPR029045">
    <property type="entry name" value="ClpP/crotonase-like_dom_sf"/>
</dbReference>
<keyword evidence="4" id="KW-0720">Serine protease</keyword>
<reference evidence="6 7" key="1">
    <citation type="submission" date="2019-07" db="EMBL/GenBank/DDBJ databases">
        <title>Tepidimonas thermarum AA-1 draft genome.</title>
        <authorList>
            <person name="Da Costa M.S."/>
            <person name="Froufe H.J.C."/>
            <person name="Egas C."/>
            <person name="Albuquerque L."/>
        </authorList>
    </citation>
    <scope>NUCLEOTIDE SEQUENCE [LARGE SCALE GENOMIC DNA]</scope>
    <source>
        <strain evidence="6 7">AA-1</strain>
    </source>
</reference>
<dbReference type="Proteomes" id="UP000318542">
    <property type="component" value="Unassembled WGS sequence"/>
</dbReference>
<organism evidence="6 7">
    <name type="scientific">Tepidimonas thermarum</name>
    <dbReference type="NCBI Taxonomy" id="335431"/>
    <lineage>
        <taxon>Bacteria</taxon>
        <taxon>Pseudomonadati</taxon>
        <taxon>Pseudomonadota</taxon>
        <taxon>Betaproteobacteria</taxon>
        <taxon>Burkholderiales</taxon>
        <taxon>Tepidimonas</taxon>
    </lineage>
</organism>
<dbReference type="Gene3D" id="6.20.330.10">
    <property type="match status" value="1"/>
</dbReference>
<dbReference type="RefSeq" id="WP_143904077.1">
    <property type="nucleotide sequence ID" value="NZ_VJOL01000061.1"/>
</dbReference>
<dbReference type="PANTHER" id="PTHR33209:SF1">
    <property type="entry name" value="PEPTIDASE S49 DOMAIN-CONTAINING PROTEIN"/>
    <property type="match status" value="1"/>
</dbReference>
<dbReference type="SUPFAM" id="SSF52096">
    <property type="entry name" value="ClpP/crotonase"/>
    <property type="match status" value="1"/>
</dbReference>
<dbReference type="EC" id="3.4.21.-" evidence="6"/>
<proteinExistence type="inferred from homology"/>
<sequence length="419" mass="43558">MTDLHHLASRLYGTPLLIARPKLDVILGVMARKLAGQPLAMPTTESAQPRPPALQIVDGIAIVPVLGTLVRRSAYLDAASGLMSYHAIQAMAEDAFADPQVRAVLLEVDSSGGEAGGVFDLALRLRALSKASGKPLWAIADEAALSAAYAIASAAEQLWLTRTAEAGSIGVVAVHVDQSGADAQAGLSYTLLHAGEHKIDGHPHAPLPASVAGDIQADIDRLYDQFVELVAAHRRLDAQSVRATQARIYRGQAALQAGLADRIGTLDDALAALQQRLARRASADRSAPRLSHPKEMTMHDDAHDVLAAEASVDPNAAAAQAAAPDTAALAAQIEQRLRAELAELTEIAAQAKRLGVTVDPAQALTQGIKPDALRRTVLEQAAARDAAADIVAVAPASASPPSVADSPLVKAAKAYGGNQ</sequence>
<feature type="domain" description="Peptidase S49" evidence="5">
    <location>
        <begin position="130"/>
        <end position="276"/>
    </location>
</feature>
<evidence type="ECO:0000256" key="1">
    <source>
        <dbReference type="ARBA" id="ARBA00008683"/>
    </source>
</evidence>
<dbReference type="Gene3D" id="3.90.226.10">
    <property type="entry name" value="2-enoyl-CoA Hydratase, Chain A, domain 1"/>
    <property type="match status" value="1"/>
</dbReference>
<evidence type="ECO:0000256" key="4">
    <source>
        <dbReference type="ARBA" id="ARBA00022825"/>
    </source>
</evidence>
<dbReference type="CDD" id="cd07022">
    <property type="entry name" value="S49_Sppa_36K_type"/>
    <property type="match status" value="1"/>
</dbReference>
<dbReference type="EMBL" id="VJOL01000061">
    <property type="protein sequence ID" value="TSE28125.1"/>
    <property type="molecule type" value="Genomic_DNA"/>
</dbReference>
<evidence type="ECO:0000313" key="7">
    <source>
        <dbReference type="Proteomes" id="UP000318542"/>
    </source>
</evidence>
<comment type="caution">
    <text evidence="6">The sequence shown here is derived from an EMBL/GenBank/DDBJ whole genome shotgun (WGS) entry which is preliminary data.</text>
</comment>